<reference evidence="2 3" key="1">
    <citation type="submission" date="2019-01" db="EMBL/GenBank/DDBJ databases">
        <title>Sinorhodobacter populi sp. nov. isolated from the symptomatic bark tissue of Populus euramericana canker.</title>
        <authorList>
            <person name="Xu G."/>
        </authorList>
    </citation>
    <scope>NUCLEOTIDE SEQUENCE [LARGE SCALE GENOMIC DNA]</scope>
    <source>
        <strain evidence="2 3">SK2B-1</strain>
    </source>
</reference>
<dbReference type="GO" id="GO:0006355">
    <property type="term" value="P:regulation of DNA-templated transcription"/>
    <property type="evidence" value="ECO:0007669"/>
    <property type="project" value="InterPro"/>
</dbReference>
<dbReference type="EMBL" id="SAUZ01000059">
    <property type="protein sequence ID" value="RWR15980.1"/>
    <property type="molecule type" value="Genomic_DNA"/>
</dbReference>
<protein>
    <recommendedName>
        <fullName evidence="1">Transcriptional coactivator p15 (PC4) C-terminal domain-containing protein</fullName>
    </recommendedName>
</protein>
<dbReference type="Proteomes" id="UP000284476">
    <property type="component" value="Unassembled WGS sequence"/>
</dbReference>
<dbReference type="InterPro" id="IPR009044">
    <property type="entry name" value="ssDNA-bd_transcriptional_reg"/>
</dbReference>
<name>A0A443J679_9RHOB</name>
<evidence type="ECO:0000259" key="1">
    <source>
        <dbReference type="Pfam" id="PF02229"/>
    </source>
</evidence>
<dbReference type="AlphaFoldDB" id="A0A443J679"/>
<gene>
    <name evidence="2" type="ORF">D2T30_22635</name>
</gene>
<sequence length="71" mass="7941">MMDLGTIAKNSREEIRLTVETFKGMELVNIRVWYQDTAGEYRPGRNGIAFKLELLPEVQTALSKARKGGAA</sequence>
<accession>A0A443J679</accession>
<dbReference type="RefSeq" id="WP_128210624.1">
    <property type="nucleotide sequence ID" value="NZ_SAUZ01000059.1"/>
</dbReference>
<evidence type="ECO:0000313" key="3">
    <source>
        <dbReference type="Proteomes" id="UP000284476"/>
    </source>
</evidence>
<feature type="domain" description="Transcriptional coactivator p15 (PC4) C-terminal" evidence="1">
    <location>
        <begin position="10"/>
        <end position="58"/>
    </location>
</feature>
<dbReference type="InterPro" id="IPR003173">
    <property type="entry name" value="PC4_C"/>
</dbReference>
<dbReference type="Pfam" id="PF02229">
    <property type="entry name" value="PC4"/>
    <property type="match status" value="1"/>
</dbReference>
<evidence type="ECO:0000313" key="2">
    <source>
        <dbReference type="EMBL" id="RWR15980.1"/>
    </source>
</evidence>
<dbReference type="Gene3D" id="2.30.31.10">
    <property type="entry name" value="Transcriptional Coactivator Pc4, Chain A"/>
    <property type="match status" value="1"/>
</dbReference>
<dbReference type="SUPFAM" id="SSF54447">
    <property type="entry name" value="ssDNA-binding transcriptional regulator domain"/>
    <property type="match status" value="1"/>
</dbReference>
<organism evidence="2 3">
    <name type="scientific">Paenirhodobacter populi</name>
    <dbReference type="NCBI Taxonomy" id="2306993"/>
    <lineage>
        <taxon>Bacteria</taxon>
        <taxon>Pseudomonadati</taxon>
        <taxon>Pseudomonadota</taxon>
        <taxon>Alphaproteobacteria</taxon>
        <taxon>Rhodobacterales</taxon>
        <taxon>Rhodobacter group</taxon>
        <taxon>Paenirhodobacter</taxon>
    </lineage>
</organism>
<comment type="caution">
    <text evidence="2">The sequence shown here is derived from an EMBL/GenBank/DDBJ whole genome shotgun (WGS) entry which is preliminary data.</text>
</comment>
<dbReference type="GO" id="GO:0003677">
    <property type="term" value="F:DNA binding"/>
    <property type="evidence" value="ECO:0007669"/>
    <property type="project" value="InterPro"/>
</dbReference>
<proteinExistence type="predicted"/>